<comment type="caution">
    <text evidence="2">The sequence shown here is derived from an EMBL/GenBank/DDBJ whole genome shotgun (WGS) entry which is preliminary data.</text>
</comment>
<feature type="compositionally biased region" description="Low complexity" evidence="1">
    <location>
        <begin position="11"/>
        <end position="39"/>
    </location>
</feature>
<gene>
    <name evidence="2" type="ORF">FB45DRAFT_755338</name>
</gene>
<name>A0AAD7BFN4_9AGAR</name>
<reference evidence="2" key="1">
    <citation type="submission" date="2023-03" db="EMBL/GenBank/DDBJ databases">
        <title>Massive genome expansion in bonnet fungi (Mycena s.s.) driven by repeated elements and novel gene families across ecological guilds.</title>
        <authorList>
            <consortium name="Lawrence Berkeley National Laboratory"/>
            <person name="Harder C.B."/>
            <person name="Miyauchi S."/>
            <person name="Viragh M."/>
            <person name="Kuo A."/>
            <person name="Thoen E."/>
            <person name="Andreopoulos B."/>
            <person name="Lu D."/>
            <person name="Skrede I."/>
            <person name="Drula E."/>
            <person name="Henrissat B."/>
            <person name="Morin E."/>
            <person name="Kohler A."/>
            <person name="Barry K."/>
            <person name="LaButti K."/>
            <person name="Morin E."/>
            <person name="Salamov A."/>
            <person name="Lipzen A."/>
            <person name="Mereny Z."/>
            <person name="Hegedus B."/>
            <person name="Baldrian P."/>
            <person name="Stursova M."/>
            <person name="Weitz H."/>
            <person name="Taylor A."/>
            <person name="Grigoriev I.V."/>
            <person name="Nagy L.G."/>
            <person name="Martin F."/>
            <person name="Kauserud H."/>
        </authorList>
    </citation>
    <scope>NUCLEOTIDE SEQUENCE</scope>
    <source>
        <strain evidence="2">9284</strain>
    </source>
</reference>
<dbReference type="AlphaFoldDB" id="A0AAD7BFN4"/>
<sequence length="218" mass="24428">MSPLAACTPITVSQPSTGTVSVSSSSPTPVSSPAAAAGSKTRSFKLGNGTTLDIAADDILKITVPATSFADDLKRLNEMWDDSSPHWKGVSVVVVAGQHISLNHWPQLFKKTSVWNALKSNWTEWKFVVEHYRKGTPEEFWREFTSPSGTPMSYTAICKSLRKDRQGDDEEMVERIRREYGDSFQTTFTYRCSRTKQEVVMSKARAIIKHYERLKNSS</sequence>
<feature type="region of interest" description="Disordered" evidence="1">
    <location>
        <begin position="1"/>
        <end position="39"/>
    </location>
</feature>
<evidence type="ECO:0000313" key="2">
    <source>
        <dbReference type="EMBL" id="KAJ7619591.1"/>
    </source>
</evidence>
<organism evidence="2 3">
    <name type="scientific">Roridomyces roridus</name>
    <dbReference type="NCBI Taxonomy" id="1738132"/>
    <lineage>
        <taxon>Eukaryota</taxon>
        <taxon>Fungi</taxon>
        <taxon>Dikarya</taxon>
        <taxon>Basidiomycota</taxon>
        <taxon>Agaricomycotina</taxon>
        <taxon>Agaricomycetes</taxon>
        <taxon>Agaricomycetidae</taxon>
        <taxon>Agaricales</taxon>
        <taxon>Marasmiineae</taxon>
        <taxon>Mycenaceae</taxon>
        <taxon>Roridomyces</taxon>
    </lineage>
</organism>
<evidence type="ECO:0000256" key="1">
    <source>
        <dbReference type="SAM" id="MobiDB-lite"/>
    </source>
</evidence>
<proteinExistence type="predicted"/>
<dbReference type="EMBL" id="JARKIF010000018">
    <property type="protein sequence ID" value="KAJ7619591.1"/>
    <property type="molecule type" value="Genomic_DNA"/>
</dbReference>
<protein>
    <submittedName>
        <fullName evidence="2">Uncharacterized protein</fullName>
    </submittedName>
</protein>
<accession>A0AAD7BFN4</accession>
<keyword evidence="3" id="KW-1185">Reference proteome</keyword>
<dbReference type="Proteomes" id="UP001221142">
    <property type="component" value="Unassembled WGS sequence"/>
</dbReference>
<evidence type="ECO:0000313" key="3">
    <source>
        <dbReference type="Proteomes" id="UP001221142"/>
    </source>
</evidence>